<keyword evidence="1" id="KW-0472">Membrane</keyword>
<gene>
    <name evidence="2" type="ORF">GGR24_003493</name>
</gene>
<keyword evidence="3" id="KW-1185">Reference proteome</keyword>
<evidence type="ECO:0000313" key="2">
    <source>
        <dbReference type="EMBL" id="MBB3974803.1"/>
    </source>
</evidence>
<name>A0A7W6D7X2_9HYPH</name>
<reference evidence="2 3" key="1">
    <citation type="submission" date="2020-08" db="EMBL/GenBank/DDBJ databases">
        <title>Genomic Encyclopedia of Type Strains, Phase IV (KMG-IV): sequencing the most valuable type-strain genomes for metagenomic binning, comparative biology and taxonomic classification.</title>
        <authorList>
            <person name="Goeker M."/>
        </authorList>
    </citation>
    <scope>NUCLEOTIDE SEQUENCE [LARGE SCALE GENOMIC DNA]</scope>
    <source>
        <strain evidence="2 3">DSM 25481</strain>
    </source>
</reference>
<evidence type="ECO:0000256" key="1">
    <source>
        <dbReference type="SAM" id="Phobius"/>
    </source>
</evidence>
<dbReference type="Proteomes" id="UP000528964">
    <property type="component" value="Unassembled WGS sequence"/>
</dbReference>
<proteinExistence type="predicted"/>
<keyword evidence="1" id="KW-0812">Transmembrane</keyword>
<accession>A0A7W6D7X2</accession>
<evidence type="ECO:0000313" key="3">
    <source>
        <dbReference type="Proteomes" id="UP000528964"/>
    </source>
</evidence>
<sequence length="72" mass="7585">MALLKSFHVRPRAERVVAPGEIARSEHGTDLVMIVLLGLIFAPIVAMHLAFAMGAGAAEAAPAPIEQARAVR</sequence>
<dbReference type="EMBL" id="JACIDR010000009">
    <property type="protein sequence ID" value="MBB3974803.1"/>
    <property type="molecule type" value="Genomic_DNA"/>
</dbReference>
<keyword evidence="1" id="KW-1133">Transmembrane helix</keyword>
<protein>
    <submittedName>
        <fullName evidence="2">Uncharacterized protein</fullName>
    </submittedName>
</protein>
<comment type="caution">
    <text evidence="2">The sequence shown here is derived from an EMBL/GenBank/DDBJ whole genome shotgun (WGS) entry which is preliminary data.</text>
</comment>
<dbReference type="AlphaFoldDB" id="A0A7W6D7X2"/>
<dbReference type="RefSeq" id="WP_183396660.1">
    <property type="nucleotide sequence ID" value="NZ_JACIDR010000009.1"/>
</dbReference>
<organism evidence="2 3">
    <name type="scientific">Hansschlegelia beijingensis</name>
    <dbReference type="NCBI Taxonomy" id="1133344"/>
    <lineage>
        <taxon>Bacteria</taxon>
        <taxon>Pseudomonadati</taxon>
        <taxon>Pseudomonadota</taxon>
        <taxon>Alphaproteobacteria</taxon>
        <taxon>Hyphomicrobiales</taxon>
        <taxon>Methylopilaceae</taxon>
        <taxon>Hansschlegelia</taxon>
    </lineage>
</organism>
<feature type="transmembrane region" description="Helical" evidence="1">
    <location>
        <begin position="31"/>
        <end position="51"/>
    </location>
</feature>